<protein>
    <submittedName>
        <fullName evidence="7">LCP family protein required for cell wall assembly</fullName>
    </submittedName>
</protein>
<evidence type="ECO:0000256" key="2">
    <source>
        <dbReference type="ARBA" id="ARBA00022692"/>
    </source>
</evidence>
<dbReference type="PANTHER" id="PTHR33392:SF6">
    <property type="entry name" value="POLYISOPRENYL-TEICHOIC ACID--PEPTIDOGLYCAN TEICHOIC ACID TRANSFERASE TAGU"/>
    <property type="match status" value="1"/>
</dbReference>
<accession>A0ABS2SVI1</accession>
<keyword evidence="4 5" id="KW-1133">Transmembrane helix</keyword>
<gene>
    <name evidence="7" type="ORF">JOC54_002802</name>
</gene>
<feature type="transmembrane region" description="Helical" evidence="5">
    <location>
        <begin position="9"/>
        <end position="29"/>
    </location>
</feature>
<evidence type="ECO:0000313" key="8">
    <source>
        <dbReference type="Proteomes" id="UP001179280"/>
    </source>
</evidence>
<comment type="similarity">
    <text evidence="1">Belongs to the LytR/CpsA/Psr (LCP) family.</text>
</comment>
<name>A0ABS2SVI1_9BACI</name>
<dbReference type="Proteomes" id="UP001179280">
    <property type="component" value="Unassembled WGS sequence"/>
</dbReference>
<reference evidence="7" key="1">
    <citation type="submission" date="2021-01" db="EMBL/GenBank/DDBJ databases">
        <title>Genomic Encyclopedia of Type Strains, Phase IV (KMG-IV): sequencing the most valuable type-strain genomes for metagenomic binning, comparative biology and taxonomic classification.</title>
        <authorList>
            <person name="Goeker M."/>
        </authorList>
    </citation>
    <scope>NUCLEOTIDE SEQUENCE</scope>
    <source>
        <strain evidence="7">DSM 21943</strain>
    </source>
</reference>
<keyword evidence="8" id="KW-1185">Reference proteome</keyword>
<evidence type="ECO:0000256" key="3">
    <source>
        <dbReference type="ARBA" id="ARBA00022968"/>
    </source>
</evidence>
<dbReference type="NCBIfam" id="TIGR00350">
    <property type="entry name" value="lytR_cpsA_psr"/>
    <property type="match status" value="1"/>
</dbReference>
<evidence type="ECO:0000256" key="4">
    <source>
        <dbReference type="ARBA" id="ARBA00022989"/>
    </source>
</evidence>
<evidence type="ECO:0000313" key="7">
    <source>
        <dbReference type="EMBL" id="MBM7839522.1"/>
    </source>
</evidence>
<dbReference type="InterPro" id="IPR050922">
    <property type="entry name" value="LytR/CpsA/Psr_CW_biosynth"/>
</dbReference>
<dbReference type="Pfam" id="PF03816">
    <property type="entry name" value="LytR_cpsA_psr"/>
    <property type="match status" value="1"/>
</dbReference>
<sequence>MKKKKALKITLLIFGILLVAVLAVGLYFYNDIRSTADRMYEPLTDRQGSSPIREQTLEAGEPISILLAGVDHTPGREEDVVGRSDTIIVMTLNPNDGTTKMLSIPRDTRTEIVGRGTTEKINHAHAYGGAEMLINSVENAFNIPIDHYAGINMEGFTRLINAFDGVTVYNDFAFSMDGNQFQEGNIHLNGEQALLYSRMRYDDPRGDAGRANRQRDIIEALMDEAVSLNSVTRAGEILDVLGSTVRTDLALGDMWSYQSDYRSALGTVEQIEVNYTGQTINGLWYAIVSDEEKARIRDEMRGHLELN</sequence>
<evidence type="ECO:0000259" key="6">
    <source>
        <dbReference type="Pfam" id="PF03816"/>
    </source>
</evidence>
<feature type="domain" description="Cell envelope-related transcriptional attenuator" evidence="6">
    <location>
        <begin position="83"/>
        <end position="225"/>
    </location>
</feature>
<evidence type="ECO:0000256" key="5">
    <source>
        <dbReference type="SAM" id="Phobius"/>
    </source>
</evidence>
<keyword evidence="3" id="KW-0735">Signal-anchor</keyword>
<evidence type="ECO:0000256" key="1">
    <source>
        <dbReference type="ARBA" id="ARBA00006068"/>
    </source>
</evidence>
<dbReference type="Gene3D" id="3.40.630.190">
    <property type="entry name" value="LCP protein"/>
    <property type="match status" value="1"/>
</dbReference>
<keyword evidence="2 5" id="KW-0812">Transmembrane</keyword>
<dbReference type="RefSeq" id="WP_204466753.1">
    <property type="nucleotide sequence ID" value="NZ_JAFBCV010000008.1"/>
</dbReference>
<dbReference type="EMBL" id="JAFBCV010000008">
    <property type="protein sequence ID" value="MBM7839522.1"/>
    <property type="molecule type" value="Genomic_DNA"/>
</dbReference>
<comment type="caution">
    <text evidence="7">The sequence shown here is derived from an EMBL/GenBank/DDBJ whole genome shotgun (WGS) entry which is preliminary data.</text>
</comment>
<proteinExistence type="inferred from homology"/>
<organism evidence="7 8">
    <name type="scientific">Shouchella xiaoxiensis</name>
    <dbReference type="NCBI Taxonomy" id="766895"/>
    <lineage>
        <taxon>Bacteria</taxon>
        <taxon>Bacillati</taxon>
        <taxon>Bacillota</taxon>
        <taxon>Bacilli</taxon>
        <taxon>Bacillales</taxon>
        <taxon>Bacillaceae</taxon>
        <taxon>Shouchella</taxon>
    </lineage>
</organism>
<dbReference type="PANTHER" id="PTHR33392">
    <property type="entry name" value="POLYISOPRENYL-TEICHOIC ACID--PEPTIDOGLYCAN TEICHOIC ACID TRANSFERASE TAGU"/>
    <property type="match status" value="1"/>
</dbReference>
<dbReference type="InterPro" id="IPR004474">
    <property type="entry name" value="LytR_CpsA_psr"/>
</dbReference>
<keyword evidence="5" id="KW-0472">Membrane</keyword>